<organism evidence="1 2">
    <name type="scientific">Hymenobacter citatus</name>
    <dbReference type="NCBI Taxonomy" id="2763506"/>
    <lineage>
        <taxon>Bacteria</taxon>
        <taxon>Pseudomonadati</taxon>
        <taxon>Bacteroidota</taxon>
        <taxon>Cytophagia</taxon>
        <taxon>Cytophagales</taxon>
        <taxon>Hymenobacteraceae</taxon>
        <taxon>Hymenobacter</taxon>
    </lineage>
</organism>
<name>A0ABR7MLB4_9BACT</name>
<dbReference type="NCBIfam" id="TIGR01409">
    <property type="entry name" value="TAT_signal_seq"/>
    <property type="match status" value="1"/>
</dbReference>
<dbReference type="RefSeq" id="WP_187320104.1">
    <property type="nucleotide sequence ID" value="NZ_JACSCY010000009.1"/>
</dbReference>
<gene>
    <name evidence="1" type="ORF">H8B15_12945</name>
</gene>
<dbReference type="InterPro" id="IPR019546">
    <property type="entry name" value="TAT_signal_bac_arc"/>
</dbReference>
<accession>A0ABR7MLB4</accession>
<dbReference type="PROSITE" id="PS51318">
    <property type="entry name" value="TAT"/>
    <property type="match status" value="1"/>
</dbReference>
<protein>
    <submittedName>
        <fullName evidence="1">Twin-arginine translocation signal domain-containing protein</fullName>
    </submittedName>
</protein>
<dbReference type="InterPro" id="IPR006311">
    <property type="entry name" value="TAT_signal"/>
</dbReference>
<dbReference type="EMBL" id="JACSCY010000009">
    <property type="protein sequence ID" value="MBC6611835.1"/>
    <property type="molecule type" value="Genomic_DNA"/>
</dbReference>
<keyword evidence="2" id="KW-1185">Reference proteome</keyword>
<evidence type="ECO:0000313" key="1">
    <source>
        <dbReference type="EMBL" id="MBC6611835.1"/>
    </source>
</evidence>
<comment type="caution">
    <text evidence="1">The sequence shown here is derived from an EMBL/GenBank/DDBJ whole genome shotgun (WGS) entry which is preliminary data.</text>
</comment>
<dbReference type="Proteomes" id="UP000622017">
    <property type="component" value="Unassembled WGS sequence"/>
</dbReference>
<sequence>MHNLKHITSRRHFLRNAGLGTTAALASTTITAVQ</sequence>
<proteinExistence type="predicted"/>
<evidence type="ECO:0000313" key="2">
    <source>
        <dbReference type="Proteomes" id="UP000622017"/>
    </source>
</evidence>
<reference evidence="1 2" key="1">
    <citation type="submission" date="2020-08" db="EMBL/GenBank/DDBJ databases">
        <title>Hymenobacter sp.</title>
        <authorList>
            <person name="Kim M.K."/>
        </authorList>
    </citation>
    <scope>NUCLEOTIDE SEQUENCE [LARGE SCALE GENOMIC DNA]</scope>
    <source>
        <strain evidence="1 2">BT507</strain>
    </source>
</reference>